<dbReference type="AlphaFoldDB" id="A0A7M7Q7P1"/>
<dbReference type="Proteomes" id="UP000002358">
    <property type="component" value="Unassembled WGS sequence"/>
</dbReference>
<proteinExistence type="predicted"/>
<evidence type="ECO:0000313" key="1">
    <source>
        <dbReference type="EnsemblMetazoa" id="XP_031782993"/>
    </source>
</evidence>
<sequence length="202" mass="22942">MSEKKRKKYLYDENAPVTKYAITKAKKSIEEEKIDDLHKINCSSIPIEPELPAIRQLVETIKIDDNNPIVGDTQNAKSSDVYDYKLFDSDNIATDILYEDIYSSDEELSSLLKETIKSANTVRDLLDDSEFFNLMSLHVKRSPAELLLMALKYSISNSLSVSGISNLLKFINIICGKDVLPETRYKIDQLCNDDKNITLHAT</sequence>
<dbReference type="RefSeq" id="XP_031782993.1">
    <property type="nucleotide sequence ID" value="XM_031927133.1"/>
</dbReference>
<reference evidence="1" key="1">
    <citation type="submission" date="2021-01" db="UniProtKB">
        <authorList>
            <consortium name="EnsemblMetazoa"/>
        </authorList>
    </citation>
    <scope>IDENTIFICATION</scope>
</reference>
<name>A0A7M7Q7P1_NASVI</name>
<keyword evidence="2" id="KW-1185">Reference proteome</keyword>
<dbReference type="EnsemblMetazoa" id="XM_031927133">
    <property type="protein sequence ID" value="XP_031782993"/>
    <property type="gene ID" value="LOC116416874"/>
</dbReference>
<evidence type="ECO:0000313" key="2">
    <source>
        <dbReference type="Proteomes" id="UP000002358"/>
    </source>
</evidence>
<protein>
    <submittedName>
        <fullName evidence="1">Uncharacterized protein</fullName>
    </submittedName>
</protein>
<dbReference type="GeneID" id="116416874"/>
<organism evidence="1 2">
    <name type="scientific">Nasonia vitripennis</name>
    <name type="common">Parasitic wasp</name>
    <dbReference type="NCBI Taxonomy" id="7425"/>
    <lineage>
        <taxon>Eukaryota</taxon>
        <taxon>Metazoa</taxon>
        <taxon>Ecdysozoa</taxon>
        <taxon>Arthropoda</taxon>
        <taxon>Hexapoda</taxon>
        <taxon>Insecta</taxon>
        <taxon>Pterygota</taxon>
        <taxon>Neoptera</taxon>
        <taxon>Endopterygota</taxon>
        <taxon>Hymenoptera</taxon>
        <taxon>Apocrita</taxon>
        <taxon>Proctotrupomorpha</taxon>
        <taxon>Chalcidoidea</taxon>
        <taxon>Pteromalidae</taxon>
        <taxon>Pteromalinae</taxon>
        <taxon>Nasonia</taxon>
    </lineage>
</organism>
<accession>A0A7M7Q7P1</accession>